<evidence type="ECO:0000313" key="2">
    <source>
        <dbReference type="EMBL" id="QJA59231.1"/>
    </source>
</evidence>
<dbReference type="EMBL" id="MT141360">
    <property type="protein sequence ID" value="QJA59231.1"/>
    <property type="molecule type" value="Genomic_DNA"/>
</dbReference>
<gene>
    <name evidence="2" type="ORF">MM415B01325_0022</name>
</gene>
<name>A0A6M3IPG4_9ZZZZ</name>
<keyword evidence="1" id="KW-0812">Transmembrane</keyword>
<sequence length="59" mass="6488">MEDKKWYKSKTLWMNGIAAVAIVYQMVTGSQFASAEEQAGIIVVINLVLRLITKSGLTA</sequence>
<reference evidence="2" key="1">
    <citation type="submission" date="2020-03" db="EMBL/GenBank/DDBJ databases">
        <title>The deep terrestrial virosphere.</title>
        <authorList>
            <person name="Holmfeldt K."/>
            <person name="Nilsson E."/>
            <person name="Simone D."/>
            <person name="Lopez-Fernandez M."/>
            <person name="Wu X."/>
            <person name="de Brujin I."/>
            <person name="Lundin D."/>
            <person name="Andersson A."/>
            <person name="Bertilsson S."/>
            <person name="Dopson M."/>
        </authorList>
    </citation>
    <scope>NUCLEOTIDE SEQUENCE</scope>
    <source>
        <strain evidence="2">MM415B01325</strain>
    </source>
</reference>
<dbReference type="AlphaFoldDB" id="A0A6M3IPG4"/>
<protein>
    <recommendedName>
        <fullName evidence="3">Holin</fullName>
    </recommendedName>
</protein>
<accession>A0A6M3IPG4</accession>
<keyword evidence="1" id="KW-1133">Transmembrane helix</keyword>
<organism evidence="2">
    <name type="scientific">viral metagenome</name>
    <dbReference type="NCBI Taxonomy" id="1070528"/>
    <lineage>
        <taxon>unclassified sequences</taxon>
        <taxon>metagenomes</taxon>
        <taxon>organismal metagenomes</taxon>
    </lineage>
</organism>
<feature type="transmembrane region" description="Helical" evidence="1">
    <location>
        <begin position="12"/>
        <end position="33"/>
    </location>
</feature>
<proteinExistence type="predicted"/>
<evidence type="ECO:0008006" key="3">
    <source>
        <dbReference type="Google" id="ProtNLM"/>
    </source>
</evidence>
<evidence type="ECO:0000256" key="1">
    <source>
        <dbReference type="SAM" id="Phobius"/>
    </source>
</evidence>
<keyword evidence="1" id="KW-0472">Membrane</keyword>